<dbReference type="STRING" id="3088.A0A383WFB3"/>
<reference evidence="11 12" key="1">
    <citation type="submission" date="2016-10" db="EMBL/GenBank/DDBJ databases">
        <authorList>
            <person name="Cai Z."/>
        </authorList>
    </citation>
    <scope>NUCLEOTIDE SEQUENCE [LARGE SCALE GENOMIC DNA]</scope>
</reference>
<dbReference type="Gene3D" id="3.60.15.10">
    <property type="entry name" value="Ribonuclease Z/Hydroxyacylglutathione hydrolase-like"/>
    <property type="match status" value="1"/>
</dbReference>
<dbReference type="InterPro" id="IPR047151">
    <property type="entry name" value="RNZ2-like"/>
</dbReference>
<name>A0A383WFB3_TETOB</name>
<dbReference type="GO" id="GO:0005739">
    <property type="term" value="C:mitochondrion"/>
    <property type="evidence" value="ECO:0007669"/>
    <property type="project" value="TreeGrafter"/>
</dbReference>
<keyword evidence="12" id="KW-1185">Reference proteome</keyword>
<evidence type="ECO:0000256" key="10">
    <source>
        <dbReference type="ARBA" id="ARBA00022833"/>
    </source>
</evidence>
<dbReference type="GO" id="GO:0046872">
    <property type="term" value="F:metal ion binding"/>
    <property type="evidence" value="ECO:0007669"/>
    <property type="project" value="UniProtKB-KW"/>
</dbReference>
<dbReference type="InterPro" id="IPR036866">
    <property type="entry name" value="RibonucZ/Hydroxyglut_hydro"/>
</dbReference>
<dbReference type="SUPFAM" id="SSF56281">
    <property type="entry name" value="Metallo-hydrolase/oxidoreductase"/>
    <property type="match status" value="1"/>
</dbReference>
<evidence type="ECO:0000256" key="3">
    <source>
        <dbReference type="ARBA" id="ARBA00007823"/>
    </source>
</evidence>
<evidence type="ECO:0000256" key="5">
    <source>
        <dbReference type="ARBA" id="ARBA00022694"/>
    </source>
</evidence>
<accession>A0A383WFB3</accession>
<evidence type="ECO:0000256" key="7">
    <source>
        <dbReference type="ARBA" id="ARBA00022723"/>
    </source>
</evidence>
<dbReference type="PANTHER" id="PTHR12553">
    <property type="entry name" value="ZINC PHOSPHODIESTERASE ELAC PROTEIN 2"/>
    <property type="match status" value="1"/>
</dbReference>
<keyword evidence="5" id="KW-0819">tRNA processing</keyword>
<protein>
    <recommendedName>
        <fullName evidence="4">ribonuclease Z</fullName>
        <ecNumber evidence="4">3.1.26.11</ecNumber>
    </recommendedName>
</protein>
<dbReference type="GO" id="GO:1990180">
    <property type="term" value="P:mitochondrial tRNA 3'-end processing"/>
    <property type="evidence" value="ECO:0007669"/>
    <property type="project" value="TreeGrafter"/>
</dbReference>
<keyword evidence="6" id="KW-0540">Nuclease</keyword>
<comment type="catalytic activity">
    <reaction evidence="1">
        <text>Endonucleolytic cleavage of RNA, removing extra 3' nucleotides from tRNA precursor, generating 3' termini of tRNAs. A 3'-hydroxy group is left at the tRNA terminus and a 5'-phosphoryl group is left at the trailer molecule.</text>
        <dbReference type="EC" id="3.1.26.11"/>
    </reaction>
</comment>
<keyword evidence="10" id="KW-0862">Zinc</keyword>
<keyword evidence="8" id="KW-0255">Endonuclease</keyword>
<evidence type="ECO:0000256" key="6">
    <source>
        <dbReference type="ARBA" id="ARBA00022722"/>
    </source>
</evidence>
<proteinExistence type="inferred from homology"/>
<evidence type="ECO:0000256" key="9">
    <source>
        <dbReference type="ARBA" id="ARBA00022801"/>
    </source>
</evidence>
<evidence type="ECO:0000256" key="8">
    <source>
        <dbReference type="ARBA" id="ARBA00022759"/>
    </source>
</evidence>
<organism evidence="11 12">
    <name type="scientific">Tetradesmus obliquus</name>
    <name type="common">Green alga</name>
    <name type="synonym">Acutodesmus obliquus</name>
    <dbReference type="NCBI Taxonomy" id="3088"/>
    <lineage>
        <taxon>Eukaryota</taxon>
        <taxon>Viridiplantae</taxon>
        <taxon>Chlorophyta</taxon>
        <taxon>core chlorophytes</taxon>
        <taxon>Chlorophyceae</taxon>
        <taxon>CS clade</taxon>
        <taxon>Sphaeropleales</taxon>
        <taxon>Scenedesmaceae</taxon>
        <taxon>Tetradesmus</taxon>
    </lineage>
</organism>
<gene>
    <name evidence="11" type="ORF">BQ4739_LOCUS16293</name>
</gene>
<dbReference type="GO" id="GO:0042781">
    <property type="term" value="F:3'-tRNA processing endoribonuclease activity"/>
    <property type="evidence" value="ECO:0007669"/>
    <property type="project" value="UniProtKB-EC"/>
</dbReference>
<dbReference type="EMBL" id="FNXT01001245">
    <property type="protein sequence ID" value="SZX75923.1"/>
    <property type="molecule type" value="Genomic_DNA"/>
</dbReference>
<keyword evidence="9" id="KW-0378">Hydrolase</keyword>
<evidence type="ECO:0000256" key="4">
    <source>
        <dbReference type="ARBA" id="ARBA00012477"/>
    </source>
</evidence>
<keyword evidence="7" id="KW-0479">Metal-binding</keyword>
<dbReference type="AlphaFoldDB" id="A0A383WFB3"/>
<dbReference type="Proteomes" id="UP000256970">
    <property type="component" value="Unassembled WGS sequence"/>
</dbReference>
<dbReference type="PANTHER" id="PTHR12553:SF49">
    <property type="entry name" value="ZINC PHOSPHODIESTERASE ELAC PROTEIN 2"/>
    <property type="match status" value="1"/>
</dbReference>
<dbReference type="Pfam" id="PF23023">
    <property type="entry name" value="Anti-Pycsar_Apyc1"/>
    <property type="match status" value="1"/>
</dbReference>
<evidence type="ECO:0000313" key="12">
    <source>
        <dbReference type="Proteomes" id="UP000256970"/>
    </source>
</evidence>
<comment type="cofactor">
    <cofactor evidence="2">
        <name>Zn(2+)</name>
        <dbReference type="ChEBI" id="CHEBI:29105"/>
    </cofactor>
</comment>
<comment type="similarity">
    <text evidence="3">Belongs to the RNase Z family.</text>
</comment>
<evidence type="ECO:0000256" key="2">
    <source>
        <dbReference type="ARBA" id="ARBA00001947"/>
    </source>
</evidence>
<evidence type="ECO:0000256" key="1">
    <source>
        <dbReference type="ARBA" id="ARBA00000402"/>
    </source>
</evidence>
<evidence type="ECO:0000313" key="11">
    <source>
        <dbReference type="EMBL" id="SZX75923.1"/>
    </source>
</evidence>
<sequence>MSVGSVIGYRELLVAEVHDSKRAALLQMLPDYQAAKAQVQQQPTPQQLQGISRQAAELTLLGTASAKPSKHRNVSAYYLDLFDKGGLLMDCGEDTMGQLERRFGRQQAAQRILGLNAIWVSHMHADHHGGLTRCCCAGSSFSKLQ</sequence>
<dbReference type="EC" id="3.1.26.11" evidence="4"/>